<keyword evidence="2" id="KW-0489">Methyltransferase</keyword>
<proteinExistence type="predicted"/>
<dbReference type="Gene3D" id="3.40.50.150">
    <property type="entry name" value="Vaccinia Virus protein VP39"/>
    <property type="match status" value="1"/>
</dbReference>
<comment type="caution">
    <text evidence="2">The sequence shown here is derived from an EMBL/GenBank/DDBJ whole genome shotgun (WGS) entry which is preliminary data.</text>
</comment>
<dbReference type="EMBL" id="LCDO01000001">
    <property type="protein sequence ID" value="KKS57379.1"/>
    <property type="molecule type" value="Genomic_DNA"/>
</dbReference>
<dbReference type="AlphaFoldDB" id="A0A0G1A8X5"/>
<evidence type="ECO:0000259" key="1">
    <source>
        <dbReference type="Pfam" id="PF08241"/>
    </source>
</evidence>
<protein>
    <submittedName>
        <fullName evidence="2">Methyltransferase type 11</fullName>
    </submittedName>
</protein>
<dbReference type="GO" id="GO:0008757">
    <property type="term" value="F:S-adenosylmethionine-dependent methyltransferase activity"/>
    <property type="evidence" value="ECO:0007669"/>
    <property type="project" value="InterPro"/>
</dbReference>
<sequence length="201" mass="23669">MRDYYKEYDDRDRWISYWQQIESVLSVSPKNVLEIGIGNHTVTNYLRQQGIEVKTLDVLEDLKPDFVASVVKMPLPDKSFDVILAAEILEHLPFEDFNQALVEINRVSKKHAVISLPHWGWAFYFSFKIPLLKKKQALFKLSGILKHKFNGEHYWEIGKRGFSLSRIKKIMVENGFKILKDFITPDSPYHHFFILEKINVK</sequence>
<dbReference type="Proteomes" id="UP000034837">
    <property type="component" value="Unassembled WGS sequence"/>
</dbReference>
<name>A0A0G1A8X5_9BACT</name>
<accession>A0A0G1A8X5</accession>
<dbReference type="InterPro" id="IPR029063">
    <property type="entry name" value="SAM-dependent_MTases_sf"/>
</dbReference>
<feature type="domain" description="Methyltransferase type 11" evidence="1">
    <location>
        <begin position="33"/>
        <end position="113"/>
    </location>
</feature>
<dbReference type="Pfam" id="PF08241">
    <property type="entry name" value="Methyltransf_11"/>
    <property type="match status" value="1"/>
</dbReference>
<reference evidence="2 3" key="1">
    <citation type="journal article" date="2015" name="Nature">
        <title>rRNA introns, odd ribosomes, and small enigmatic genomes across a large radiation of phyla.</title>
        <authorList>
            <person name="Brown C.T."/>
            <person name="Hug L.A."/>
            <person name="Thomas B.C."/>
            <person name="Sharon I."/>
            <person name="Castelle C.J."/>
            <person name="Singh A."/>
            <person name="Wilkins M.J."/>
            <person name="Williams K.H."/>
            <person name="Banfield J.F."/>
        </authorList>
    </citation>
    <scope>NUCLEOTIDE SEQUENCE [LARGE SCALE GENOMIC DNA]</scope>
</reference>
<gene>
    <name evidence="2" type="ORF">UV20_C0001G0019</name>
</gene>
<dbReference type="InterPro" id="IPR013216">
    <property type="entry name" value="Methyltransf_11"/>
</dbReference>
<dbReference type="SUPFAM" id="SSF53335">
    <property type="entry name" value="S-adenosyl-L-methionine-dependent methyltransferases"/>
    <property type="match status" value="1"/>
</dbReference>
<dbReference type="GO" id="GO:0032259">
    <property type="term" value="P:methylation"/>
    <property type="evidence" value="ECO:0007669"/>
    <property type="project" value="UniProtKB-KW"/>
</dbReference>
<organism evidence="2 3">
    <name type="scientific">Candidatus Magasanikbacteria bacterium GW2011_GWA2_42_32</name>
    <dbReference type="NCBI Taxonomy" id="1619039"/>
    <lineage>
        <taxon>Bacteria</taxon>
        <taxon>Candidatus Magasanikiibacteriota</taxon>
    </lineage>
</organism>
<keyword evidence="2" id="KW-0808">Transferase</keyword>
<evidence type="ECO:0000313" key="3">
    <source>
        <dbReference type="Proteomes" id="UP000034837"/>
    </source>
</evidence>
<evidence type="ECO:0000313" key="2">
    <source>
        <dbReference type="EMBL" id="KKS57379.1"/>
    </source>
</evidence>